<proteinExistence type="predicted"/>
<dbReference type="EMBL" id="JARFYM010000026">
    <property type="protein sequence ID" value="MDL2402144.1"/>
    <property type="molecule type" value="Genomic_DNA"/>
</dbReference>
<dbReference type="Proteomes" id="UP001172645">
    <property type="component" value="Unassembled WGS sequence"/>
</dbReference>
<gene>
    <name evidence="1" type="ORF">PY649_24880</name>
</gene>
<keyword evidence="2" id="KW-1185">Reference proteome</keyword>
<evidence type="ECO:0000313" key="1">
    <source>
        <dbReference type="EMBL" id="MDL2402144.1"/>
    </source>
</evidence>
<dbReference type="Pfam" id="PF10098">
    <property type="entry name" value="DUF2336"/>
    <property type="match status" value="1"/>
</dbReference>
<dbReference type="InterPro" id="IPR014598">
    <property type="entry name" value="UCP035865"/>
</dbReference>
<dbReference type="InterPro" id="IPR019285">
    <property type="entry name" value="DUF2336"/>
</dbReference>
<reference evidence="1" key="1">
    <citation type="submission" date="2023-06" db="EMBL/GenBank/DDBJ databases">
        <title>Phylogenetic Diversity of Rhizobium strains.</title>
        <authorList>
            <person name="Moura F.T."/>
            <person name="Helene L.C.F."/>
            <person name="Hungria M."/>
        </authorList>
    </citation>
    <scope>NUCLEOTIDE SEQUENCE</scope>
    <source>
        <strain evidence="1">CCGE526</strain>
    </source>
</reference>
<sequence>MSGRYVIIEAFLRWAETAKAESRARAANALGRAYLQSEMPQEERAAAEMAMTYLLDDPSPRVRAALAEAVARSPNAPRNVILSLAEDQPEIAGQVILLSPVFTEADLVDLVLRGSSVTRVLIASRGRVSRSVSAALAEIGGEIEILCLLENDGASLSRASLRRITERVGDSAEIRGLLLDRDALPSDVRHLLMRHVGEALAGSNLVQAMIGAARLQHVSREASEAATVSMAGTVQHEDVPDLVEHLRQAGWLTPAFLMHALCSGKVDFFASAITNLSTCDERRVRSILSTGRVFAVRALYESAGLPRDISTVFVEATLIWREASRKDGSTMLEHVSARLMRKFRLAAQSPAAAIQLLDMVEKLANAERRQTARTFAALAALAAA</sequence>
<dbReference type="RefSeq" id="WP_285871569.1">
    <property type="nucleotide sequence ID" value="NZ_JARFYM010000026.1"/>
</dbReference>
<name>A0ABT7K0M0_9HYPH</name>
<evidence type="ECO:0000313" key="2">
    <source>
        <dbReference type="Proteomes" id="UP001172645"/>
    </source>
</evidence>
<dbReference type="PIRSF" id="PIRSF035865">
    <property type="entry name" value="UCP035865"/>
    <property type="match status" value="1"/>
</dbReference>
<accession>A0ABT7K0M0</accession>
<protein>
    <submittedName>
        <fullName evidence="1">DUF2336 domain-containing protein</fullName>
    </submittedName>
</protein>
<comment type="caution">
    <text evidence="1">The sequence shown here is derived from an EMBL/GenBank/DDBJ whole genome shotgun (WGS) entry which is preliminary data.</text>
</comment>
<organism evidence="1 2">
    <name type="scientific">Rhizobium mayense</name>
    <dbReference type="NCBI Taxonomy" id="1312184"/>
    <lineage>
        <taxon>Bacteria</taxon>
        <taxon>Pseudomonadati</taxon>
        <taxon>Pseudomonadota</taxon>
        <taxon>Alphaproteobacteria</taxon>
        <taxon>Hyphomicrobiales</taxon>
        <taxon>Rhizobiaceae</taxon>
        <taxon>Rhizobium/Agrobacterium group</taxon>
        <taxon>Rhizobium</taxon>
    </lineage>
</organism>